<feature type="compositionally biased region" description="Acidic residues" evidence="1">
    <location>
        <begin position="749"/>
        <end position="762"/>
    </location>
</feature>
<dbReference type="GO" id="GO:0016197">
    <property type="term" value="P:endosomal transport"/>
    <property type="evidence" value="ECO:0007669"/>
    <property type="project" value="TreeGrafter"/>
</dbReference>
<feature type="compositionally biased region" description="Polar residues" evidence="1">
    <location>
        <begin position="846"/>
        <end position="860"/>
    </location>
</feature>
<feature type="compositionally biased region" description="Low complexity" evidence="1">
    <location>
        <begin position="1116"/>
        <end position="1137"/>
    </location>
</feature>
<evidence type="ECO:0000313" key="5">
    <source>
        <dbReference type="EMBL" id="WFD43188.1"/>
    </source>
</evidence>
<feature type="domain" description="UBA" evidence="2">
    <location>
        <begin position="1223"/>
        <end position="1265"/>
    </location>
</feature>
<dbReference type="InterPro" id="IPR009060">
    <property type="entry name" value="UBA-like_sf"/>
</dbReference>
<feature type="region of interest" description="Disordered" evidence="1">
    <location>
        <begin position="237"/>
        <end position="296"/>
    </location>
</feature>
<dbReference type="SMART" id="SM00165">
    <property type="entry name" value="UBA"/>
    <property type="match status" value="1"/>
</dbReference>
<evidence type="ECO:0000259" key="2">
    <source>
        <dbReference type="PROSITE" id="PS50030"/>
    </source>
</evidence>
<feature type="compositionally biased region" description="Low complexity" evidence="1">
    <location>
        <begin position="1033"/>
        <end position="1047"/>
    </location>
</feature>
<dbReference type="PROSITE" id="PS50222">
    <property type="entry name" value="EF_HAND_2"/>
    <property type="match status" value="2"/>
</dbReference>
<feature type="compositionally biased region" description="Polar residues" evidence="1">
    <location>
        <begin position="985"/>
        <end position="998"/>
    </location>
</feature>
<feature type="compositionally biased region" description="Polar residues" evidence="1">
    <location>
        <begin position="787"/>
        <end position="796"/>
    </location>
</feature>
<dbReference type="GO" id="GO:0005509">
    <property type="term" value="F:calcium ion binding"/>
    <property type="evidence" value="ECO:0007669"/>
    <property type="project" value="InterPro"/>
</dbReference>
<feature type="region of interest" description="Disordered" evidence="1">
    <location>
        <begin position="667"/>
        <end position="700"/>
    </location>
</feature>
<feature type="domain" description="EH" evidence="3">
    <location>
        <begin position="126"/>
        <end position="216"/>
    </location>
</feature>
<feature type="region of interest" description="Disordered" evidence="1">
    <location>
        <begin position="737"/>
        <end position="941"/>
    </location>
</feature>
<dbReference type="Gene3D" id="1.10.238.10">
    <property type="entry name" value="EF-hand"/>
    <property type="match status" value="3"/>
</dbReference>
<dbReference type="PANTHER" id="PTHR11216">
    <property type="entry name" value="EH DOMAIN"/>
    <property type="match status" value="1"/>
</dbReference>
<feature type="region of interest" description="Disordered" evidence="1">
    <location>
        <begin position="980"/>
        <end position="1230"/>
    </location>
</feature>
<proteinExistence type="predicted"/>
<dbReference type="GO" id="GO:0005737">
    <property type="term" value="C:cytoplasm"/>
    <property type="evidence" value="ECO:0007669"/>
    <property type="project" value="TreeGrafter"/>
</dbReference>
<feature type="domain" description="EF-hand" evidence="4">
    <location>
        <begin position="338"/>
        <end position="373"/>
    </location>
</feature>
<dbReference type="InterPro" id="IPR002048">
    <property type="entry name" value="EF_hand_dom"/>
</dbReference>
<feature type="compositionally biased region" description="Polar residues" evidence="1">
    <location>
        <begin position="763"/>
        <end position="780"/>
    </location>
</feature>
<dbReference type="SMART" id="SM00027">
    <property type="entry name" value="EH"/>
    <property type="match status" value="3"/>
</dbReference>
<gene>
    <name evidence="5" type="ORF">MPSI1_001843</name>
</gene>
<dbReference type="Gene3D" id="1.10.8.10">
    <property type="entry name" value="DNA helicase RuvA subunit, C-terminal domain"/>
    <property type="match status" value="1"/>
</dbReference>
<feature type="compositionally biased region" description="Polar residues" evidence="1">
    <location>
        <begin position="679"/>
        <end position="694"/>
    </location>
</feature>
<protein>
    <submittedName>
        <fullName evidence="5">Uncharacterized protein</fullName>
    </submittedName>
</protein>
<dbReference type="GO" id="GO:0005886">
    <property type="term" value="C:plasma membrane"/>
    <property type="evidence" value="ECO:0007669"/>
    <property type="project" value="TreeGrafter"/>
</dbReference>
<reference evidence="5" key="1">
    <citation type="submission" date="2023-02" db="EMBL/GenBank/DDBJ databases">
        <title>Mating type loci evolution in Malassezia.</title>
        <authorList>
            <person name="Coelho M.A."/>
        </authorList>
    </citation>
    <scope>NUCLEOTIDE SEQUENCE</scope>
    <source>
        <strain evidence="5">CBS 14136</strain>
    </source>
</reference>
<feature type="domain" description="EH" evidence="3">
    <location>
        <begin position="14"/>
        <end position="115"/>
    </location>
</feature>
<dbReference type="PROSITE" id="PS50030">
    <property type="entry name" value="UBA"/>
    <property type="match status" value="1"/>
</dbReference>
<feature type="compositionally biased region" description="Polar residues" evidence="1">
    <location>
        <begin position="1048"/>
        <end position="1064"/>
    </location>
</feature>
<sequence>MTTPAITLNLSGAERQSFGNLFEQAKPNASGVITGDAAVKFFEGFKLPKVTLGKIWALADSDNNGYLTPNAFAAALRLIARAQRGESIGESEIQIQGAPPTYEGSSNIIPEPNSTSSSAGLIQPEDKARFSRIFASVGPVNGLLTGDQAKDVFMKSKLPIPKLGAIWNLADTKARGALDLTDFVIGMYYIQGTMNGTIKSIPTTLPPNLYEQASNAPAPPLQPQRTGTDHLAAAFGLPQSSPRKAPSLPGSSAPPPSMPTATSSAPAPTAAMPAQLRSVRDATGSRSSSQASFAPTHDWAISTQEKAKYDTFFDSLDTTKTGSIEGSLVVPFFMQSGLDEPTLAHVWDLSDLTQSGQLSRDEFALAMRLINDKLEGKNLPEQLPSSYVPPSLRSHDLPEAVDVTQSDTQKELFTLLDSDAPLMPASVAASAFNGGSSKEIGTTSTQFSSEPTPSYAPSASRDAQPASTQSSAFSTKPTVPSRQTTASFNPLDDDSDLPRSLQDNSKLTATQSTLDSTNEDLKQIQSRRSTAESNMSRNTTMLRDLEAQLSRARAQHQSETSAVRQLEERVESQNAEINSLRQEVIRVESELSAARTQKDELEQELLHGRESLREVQRQLSETQAESAKLREQQEQITKDIRQQSGANAIATKQLSALKAEQESLRSIPSGTAGADSYLGNKSQASATSMPTETVASPGGTRYNPFESFTVGAVAPVAEPTRSTANTFESQYGNFAEQTADTSQPQVDIDTSDDEQVQPEDLENNSGSRRQYLDSMNNQGMYTRGQDAFTSSQTWTEPESEPATEQRDSVSVPGGFPGEEDLDASSDKLSYGTSKEPDAPSLLPYETPSTQKGGASATSAGMPTGSIAMPPATGEPLEPPPASQPPPNVNKVERAPTTWSTVATAASTPVATPVPTGTTASSMTPTSVYPTDKSTPNAKTTSGLDDFDSAFANLGLAHVVHGAPSSNSTQPSATYDGFEEEFGSSFAGNTPKLGSSSPLYASRAEFSDAQSKQWDNSSETQGNSSKQRELSIDPSSAPTSYTTAASSAGLPTSVPSAPANGSQDAPNAPSAFANPLSYLSGTKIAPRADHSHQSSSNQGSQPAQQQSTRTSIQPGMPQQTESSQPSQSPQQVPNQTQSPPVPVNDAYGIATGRPPVVIGATGQDSQAASSPPPMPPRGTNAGSVVPGNTAAPSNTSSLPGAPPYPPASGRRSSTASGARAPSPALPDDVGPVRQLCQMGFARSQVVRALERCGYRTERALEHLLSNSGRA</sequence>
<evidence type="ECO:0000313" key="6">
    <source>
        <dbReference type="Proteomes" id="UP001214628"/>
    </source>
</evidence>
<feature type="region of interest" description="Disordered" evidence="1">
    <location>
        <begin position="439"/>
        <end position="575"/>
    </location>
</feature>
<dbReference type="CDD" id="cd00052">
    <property type="entry name" value="EH"/>
    <property type="match status" value="3"/>
</dbReference>
<name>A0AAF0F5H7_9BASI</name>
<dbReference type="Gene3D" id="1.10.287.1490">
    <property type="match status" value="1"/>
</dbReference>
<feature type="compositionally biased region" description="Polar residues" evidence="1">
    <location>
        <begin position="1101"/>
        <end position="1112"/>
    </location>
</feature>
<feature type="domain" description="EF-hand" evidence="4">
    <location>
        <begin position="47"/>
        <end position="82"/>
    </location>
</feature>
<dbReference type="Pfam" id="PF00627">
    <property type="entry name" value="UBA"/>
    <property type="match status" value="1"/>
</dbReference>
<dbReference type="Pfam" id="PF12763">
    <property type="entry name" value="EH"/>
    <property type="match status" value="3"/>
</dbReference>
<feature type="compositionally biased region" description="Low complexity" evidence="1">
    <location>
        <begin position="1206"/>
        <end position="1221"/>
    </location>
</feature>
<dbReference type="PROSITE" id="PS50031">
    <property type="entry name" value="EH"/>
    <property type="match status" value="3"/>
</dbReference>
<feature type="region of interest" description="Disordered" evidence="1">
    <location>
        <begin position="616"/>
        <end position="643"/>
    </location>
</feature>
<feature type="compositionally biased region" description="Low complexity" evidence="1">
    <location>
        <begin position="894"/>
        <end position="921"/>
    </location>
</feature>
<feature type="compositionally biased region" description="Polar residues" evidence="1">
    <location>
        <begin position="922"/>
        <end position="941"/>
    </location>
</feature>
<organism evidence="5 6">
    <name type="scientific">Malassezia psittaci</name>
    <dbReference type="NCBI Taxonomy" id="1821823"/>
    <lineage>
        <taxon>Eukaryota</taxon>
        <taxon>Fungi</taxon>
        <taxon>Dikarya</taxon>
        <taxon>Basidiomycota</taxon>
        <taxon>Ustilaginomycotina</taxon>
        <taxon>Malasseziomycetes</taxon>
        <taxon>Malasseziales</taxon>
        <taxon>Malasseziaceae</taxon>
        <taxon>Malassezia</taxon>
    </lineage>
</organism>
<feature type="compositionally biased region" description="Basic and acidic residues" evidence="1">
    <location>
        <begin position="627"/>
        <end position="641"/>
    </location>
</feature>
<dbReference type="SMART" id="SM00054">
    <property type="entry name" value="EFh"/>
    <property type="match status" value="2"/>
</dbReference>
<dbReference type="GO" id="GO:0006897">
    <property type="term" value="P:endocytosis"/>
    <property type="evidence" value="ECO:0007669"/>
    <property type="project" value="TreeGrafter"/>
</dbReference>
<evidence type="ECO:0000259" key="4">
    <source>
        <dbReference type="PROSITE" id="PS50222"/>
    </source>
</evidence>
<feature type="domain" description="EH" evidence="3">
    <location>
        <begin position="305"/>
        <end position="394"/>
    </location>
</feature>
<feature type="compositionally biased region" description="Pro residues" evidence="1">
    <location>
        <begin position="876"/>
        <end position="887"/>
    </location>
</feature>
<dbReference type="AlphaFoldDB" id="A0AAF0F5H7"/>
<feature type="compositionally biased region" description="Polar residues" evidence="1">
    <location>
        <begin position="465"/>
        <end position="488"/>
    </location>
</feature>
<feature type="compositionally biased region" description="Polar residues" evidence="1">
    <location>
        <begin position="504"/>
        <end position="516"/>
    </location>
</feature>
<dbReference type="InterPro" id="IPR015940">
    <property type="entry name" value="UBA"/>
</dbReference>
<accession>A0AAF0F5H7</accession>
<evidence type="ECO:0000256" key="1">
    <source>
        <dbReference type="SAM" id="MobiDB-lite"/>
    </source>
</evidence>
<dbReference type="InterPro" id="IPR000261">
    <property type="entry name" value="EH_dom"/>
</dbReference>
<dbReference type="InterPro" id="IPR011992">
    <property type="entry name" value="EF-hand-dom_pair"/>
</dbReference>
<keyword evidence="6" id="KW-1185">Reference proteome</keyword>
<feature type="compositionally biased region" description="Polar residues" evidence="1">
    <location>
        <begin position="284"/>
        <end position="293"/>
    </location>
</feature>
<feature type="compositionally biased region" description="Polar residues" evidence="1">
    <location>
        <begin position="1007"/>
        <end position="1024"/>
    </location>
</feature>
<feature type="compositionally biased region" description="Polar residues" evidence="1">
    <location>
        <begin position="439"/>
        <end position="457"/>
    </location>
</feature>
<dbReference type="EMBL" id="CP118376">
    <property type="protein sequence ID" value="WFD43188.1"/>
    <property type="molecule type" value="Genomic_DNA"/>
</dbReference>
<dbReference type="Proteomes" id="UP001214628">
    <property type="component" value="Chromosome 2"/>
</dbReference>
<dbReference type="SUPFAM" id="SSF47473">
    <property type="entry name" value="EF-hand"/>
    <property type="match status" value="3"/>
</dbReference>
<evidence type="ECO:0000259" key="3">
    <source>
        <dbReference type="PROSITE" id="PS50031"/>
    </source>
</evidence>
<feature type="compositionally biased region" description="Polar residues" evidence="1">
    <location>
        <begin position="523"/>
        <end position="541"/>
    </location>
</feature>
<dbReference type="SUPFAM" id="SSF46934">
    <property type="entry name" value="UBA-like"/>
    <property type="match status" value="1"/>
</dbReference>
<feature type="compositionally biased region" description="Low complexity" evidence="1">
    <location>
        <begin position="259"/>
        <end position="274"/>
    </location>
</feature>
<dbReference type="PANTHER" id="PTHR11216:SF170">
    <property type="entry name" value="DYNAMIN ASSOCIATED PROTEIN 160, ISOFORM D"/>
    <property type="match status" value="1"/>
</dbReference>